<accession>K4IL75</accession>
<feature type="transmembrane region" description="Helical" evidence="1">
    <location>
        <begin position="282"/>
        <end position="302"/>
    </location>
</feature>
<keyword evidence="1" id="KW-0472">Membrane</keyword>
<dbReference type="EMBL" id="CP003879">
    <property type="protein sequence ID" value="AFU70523.1"/>
    <property type="molecule type" value="Genomic_DNA"/>
</dbReference>
<feature type="transmembrane region" description="Helical" evidence="1">
    <location>
        <begin position="191"/>
        <end position="215"/>
    </location>
</feature>
<protein>
    <recommendedName>
        <fullName evidence="4">Transmembrane protein</fullName>
    </recommendedName>
</protein>
<dbReference type="eggNOG" id="ENOG5034424">
    <property type="taxonomic scope" value="Bacteria"/>
</dbReference>
<evidence type="ECO:0000313" key="3">
    <source>
        <dbReference type="Proteomes" id="UP000008514"/>
    </source>
</evidence>
<name>K4IL75_PSYTT</name>
<dbReference type="OrthoDB" id="9965680at2"/>
<sequence length="316" mass="36685">MDYSIIIGIIGIVITLVFGFLSFDLFKRKKYPGKITYVKLSLIDLLNNVANNFKEIKLLHNNSPIKKNIIYIKGALLNNGDIDINGQLIEKDISAQLPDNCKWLDVKATEFSEGLSVDIIISRDNKAIFKFDLFRKSEFVQFEGLIEVKEEEISADNIESEIVFSHRIENTSKIEKKNLLTKKELKKKKEYALLCSILFLLSLLVVASTFIFNLFGTKLETVYFINNTNVNELYQIKLQDSLVELNSMSTNKDVFTVTLDEFNMSYKASEKQLTFRQRSKEFYWIFFIQFCIFLIIVLWELSETHKAKRLSMILAK</sequence>
<dbReference type="AlphaFoldDB" id="K4IL75"/>
<dbReference type="KEGG" id="ptq:P700755_003952"/>
<dbReference type="STRING" id="313595.P700755_003952"/>
<keyword evidence="1" id="KW-0812">Transmembrane</keyword>
<dbReference type="HOGENOM" id="CLU_860134_0_0_10"/>
<organism evidence="2 3">
    <name type="scientific">Psychroflexus torquis (strain ATCC 700755 / CIP 106069 / ACAM 623)</name>
    <dbReference type="NCBI Taxonomy" id="313595"/>
    <lineage>
        <taxon>Bacteria</taxon>
        <taxon>Pseudomonadati</taxon>
        <taxon>Bacteroidota</taxon>
        <taxon>Flavobacteriia</taxon>
        <taxon>Flavobacteriales</taxon>
        <taxon>Flavobacteriaceae</taxon>
        <taxon>Psychroflexus</taxon>
    </lineage>
</organism>
<evidence type="ECO:0000256" key="1">
    <source>
        <dbReference type="SAM" id="Phobius"/>
    </source>
</evidence>
<evidence type="ECO:0000313" key="2">
    <source>
        <dbReference type="EMBL" id="AFU70523.1"/>
    </source>
</evidence>
<reference evidence="2" key="2">
    <citation type="submission" date="2012-09" db="EMBL/GenBank/DDBJ databases">
        <title>The complete sequence of Psychroflexus torquis an extreme psychrophile from sea-ice that is stimulated by light.</title>
        <authorList>
            <person name="Feng S."/>
            <person name="Powell S.M."/>
            <person name="Bowman J.P."/>
        </authorList>
    </citation>
    <scope>NUCLEOTIDE SEQUENCE [LARGE SCALE GENOMIC DNA]</scope>
    <source>
        <strain evidence="2">ATCC 700755</strain>
    </source>
</reference>
<keyword evidence="3" id="KW-1185">Reference proteome</keyword>
<keyword evidence="1" id="KW-1133">Transmembrane helix</keyword>
<dbReference type="Proteomes" id="UP000008514">
    <property type="component" value="Chromosome"/>
</dbReference>
<evidence type="ECO:0008006" key="4">
    <source>
        <dbReference type="Google" id="ProtNLM"/>
    </source>
</evidence>
<gene>
    <name evidence="2" type="ordered locus">P700755_003952</name>
</gene>
<reference evidence="2" key="1">
    <citation type="submission" date="2006-03" db="EMBL/GenBank/DDBJ databases">
        <authorList>
            <person name="Bowman J."/>
            <person name="Ferriera S."/>
            <person name="Johnson J."/>
            <person name="Kravitz S."/>
            <person name="Halpern A."/>
            <person name="Remington K."/>
            <person name="Beeson K."/>
            <person name="Tran B."/>
            <person name="Rogers Y.-H."/>
            <person name="Friedman R."/>
            <person name="Venter J.C."/>
        </authorList>
    </citation>
    <scope>NUCLEOTIDE SEQUENCE [LARGE SCALE GENOMIC DNA]</scope>
    <source>
        <strain evidence="2">ATCC 700755</strain>
    </source>
</reference>
<feature type="transmembrane region" description="Helical" evidence="1">
    <location>
        <begin position="6"/>
        <end position="26"/>
    </location>
</feature>
<proteinExistence type="predicted"/>
<dbReference type="RefSeq" id="WP_015026056.1">
    <property type="nucleotide sequence ID" value="NC_018721.1"/>
</dbReference>